<feature type="transmembrane region" description="Helical" evidence="1">
    <location>
        <begin position="52"/>
        <end position="71"/>
    </location>
</feature>
<protein>
    <recommendedName>
        <fullName evidence="3">DUF4239 domain-containing protein</fullName>
    </recommendedName>
</protein>
<evidence type="ECO:0000256" key="1">
    <source>
        <dbReference type="SAM" id="Phobius"/>
    </source>
</evidence>
<feature type="transmembrane region" description="Helical" evidence="1">
    <location>
        <begin position="184"/>
        <end position="204"/>
    </location>
</feature>
<evidence type="ECO:0000313" key="2">
    <source>
        <dbReference type="EMBL" id="CAJ0854895.1"/>
    </source>
</evidence>
<accession>A0AA48M194</accession>
<dbReference type="Pfam" id="PF14023">
    <property type="entry name" value="Bestrophin-like"/>
    <property type="match status" value="1"/>
</dbReference>
<feature type="transmembrane region" description="Helical" evidence="1">
    <location>
        <begin position="216"/>
        <end position="232"/>
    </location>
</feature>
<name>A0AA48M194_9ZZZZ</name>
<dbReference type="AlphaFoldDB" id="A0AA48M194"/>
<proteinExistence type="predicted"/>
<keyword evidence="1" id="KW-1133">Transmembrane helix</keyword>
<gene>
    <name evidence="2" type="ORF">AMST5_00783</name>
</gene>
<sequence length="256" mass="27830">MLLFLGSLPPLLGAFLTVLMPTAVAMLGPALVRRRYTYSVLIKNNEVAGFKFATLGVIYAVLLGFAIVSVWEKFSEAELLVLREAGASATLYRLSSGDDPEAVATRTKLRAYLESVVEDEWMLMASERDSRISGAAMKALYGATLQLTDKRPLAVGVELLKELGEMTEARRGRLYLARGVVSPALWSMLICGALVTIGFTYFFAMENLRAQTAMTGALALIIFLGLFVIISYDHPFTGAVSVEASPIRGLISDMDT</sequence>
<dbReference type="EMBL" id="OY288114">
    <property type="protein sequence ID" value="CAJ0854895.1"/>
    <property type="molecule type" value="Genomic_DNA"/>
</dbReference>
<feature type="transmembrane region" description="Helical" evidence="1">
    <location>
        <begin position="12"/>
        <end position="32"/>
    </location>
</feature>
<organism evidence="2">
    <name type="scientific">freshwater sediment metagenome</name>
    <dbReference type="NCBI Taxonomy" id="556182"/>
    <lineage>
        <taxon>unclassified sequences</taxon>
        <taxon>metagenomes</taxon>
        <taxon>ecological metagenomes</taxon>
    </lineage>
</organism>
<dbReference type="InterPro" id="IPR025333">
    <property type="entry name" value="DUF4239"/>
</dbReference>
<evidence type="ECO:0008006" key="3">
    <source>
        <dbReference type="Google" id="ProtNLM"/>
    </source>
</evidence>
<keyword evidence="1" id="KW-0472">Membrane</keyword>
<keyword evidence="1" id="KW-0812">Transmembrane</keyword>
<reference evidence="2" key="1">
    <citation type="submission" date="2023-07" db="EMBL/GenBank/DDBJ databases">
        <authorList>
            <person name="Pelsma A.J. K."/>
        </authorList>
    </citation>
    <scope>NUCLEOTIDE SEQUENCE</scope>
</reference>